<dbReference type="Proteomes" id="UP000507222">
    <property type="component" value="Unassembled WGS sequence"/>
</dbReference>
<gene>
    <name evidence="4" type="ORF">CURHAP_LOCUS15926</name>
    <name evidence="5" type="ORF">ORAREDHAP_LOCUS15520</name>
</gene>
<dbReference type="OrthoDB" id="690068at2759"/>
<keyword evidence="7" id="KW-1185">Reference proteome</keyword>
<evidence type="ECO:0000259" key="3">
    <source>
        <dbReference type="Pfam" id="PF22754"/>
    </source>
</evidence>
<evidence type="ECO:0000256" key="1">
    <source>
        <dbReference type="ARBA" id="ARBA00004123"/>
    </source>
</evidence>
<sequence length="53" mass="5606">MDAINNLYLDAHSVQSSTLDGVLTLSLTSKFRGAAVAPVGMIKQALWKIAGKC</sequence>
<dbReference type="EMBL" id="CAEKDK010000002">
    <property type="protein sequence ID" value="CAB4269995.1"/>
    <property type="molecule type" value="Genomic_DNA"/>
</dbReference>
<dbReference type="Pfam" id="PF22754">
    <property type="entry name" value="bHLH-TF_ACT-like_plant"/>
    <property type="match status" value="1"/>
</dbReference>
<evidence type="ECO:0000313" key="4">
    <source>
        <dbReference type="EMBL" id="CAB4269995.1"/>
    </source>
</evidence>
<comment type="subcellular location">
    <subcellularLocation>
        <location evidence="1">Nucleus</location>
    </subcellularLocation>
</comment>
<evidence type="ECO:0000313" key="5">
    <source>
        <dbReference type="EMBL" id="CAB4300421.1"/>
    </source>
</evidence>
<evidence type="ECO:0000313" key="6">
    <source>
        <dbReference type="Proteomes" id="UP000507222"/>
    </source>
</evidence>
<dbReference type="InterPro" id="IPR054502">
    <property type="entry name" value="bHLH-TF_ACT-like_plant"/>
</dbReference>
<name>A0A6J5WJ90_PRUAR</name>
<organism evidence="5 7">
    <name type="scientific">Prunus armeniaca</name>
    <name type="common">Apricot</name>
    <name type="synonym">Armeniaca vulgaris</name>
    <dbReference type="NCBI Taxonomy" id="36596"/>
    <lineage>
        <taxon>Eukaryota</taxon>
        <taxon>Viridiplantae</taxon>
        <taxon>Streptophyta</taxon>
        <taxon>Embryophyta</taxon>
        <taxon>Tracheophyta</taxon>
        <taxon>Spermatophyta</taxon>
        <taxon>Magnoliopsida</taxon>
        <taxon>eudicotyledons</taxon>
        <taxon>Gunneridae</taxon>
        <taxon>Pentapetalae</taxon>
        <taxon>rosids</taxon>
        <taxon>fabids</taxon>
        <taxon>Rosales</taxon>
        <taxon>Rosaceae</taxon>
        <taxon>Amygdaloideae</taxon>
        <taxon>Amygdaleae</taxon>
        <taxon>Prunus</taxon>
    </lineage>
</organism>
<proteinExistence type="predicted"/>
<protein>
    <recommendedName>
        <fullName evidence="3">Plant bHLH transcription factor ACT-like domain-containing protein</fullName>
    </recommendedName>
</protein>
<dbReference type="GO" id="GO:0080090">
    <property type="term" value="P:regulation of primary metabolic process"/>
    <property type="evidence" value="ECO:0007669"/>
    <property type="project" value="UniProtKB-ARBA"/>
</dbReference>
<dbReference type="PANTHER" id="PTHR46266">
    <property type="entry name" value="TRANSCRIPTION FACTOR TT8"/>
    <property type="match status" value="1"/>
</dbReference>
<feature type="domain" description="Plant bHLH transcription factor ACT-like" evidence="3">
    <location>
        <begin position="1"/>
        <end position="50"/>
    </location>
</feature>
<dbReference type="Proteomes" id="UP000507245">
    <property type="component" value="Unassembled WGS sequence"/>
</dbReference>
<dbReference type="GO" id="GO:0005634">
    <property type="term" value="C:nucleus"/>
    <property type="evidence" value="ECO:0007669"/>
    <property type="project" value="UniProtKB-SubCell"/>
</dbReference>
<reference evidence="7" key="1">
    <citation type="journal article" date="2020" name="Genome Biol.">
        <title>Gamete binning: chromosome-level and haplotype-resolved genome assembly enabled by high-throughput single-cell sequencing of gamete genomes.</title>
        <authorList>
            <person name="Campoy J.A."/>
            <person name="Sun H."/>
            <person name="Goel M."/>
            <person name="Jiao W.-B."/>
            <person name="Folz-Donahue K."/>
            <person name="Wang N."/>
            <person name="Rubio M."/>
            <person name="Liu C."/>
            <person name="Kukat C."/>
            <person name="Ruiz D."/>
            <person name="Huettel B."/>
            <person name="Schneeberger K."/>
        </authorList>
    </citation>
    <scope>NUCLEOTIDE SEQUENCE [LARGE SCALE GENOMIC DNA]</scope>
    <source>
        <strain evidence="7">cv. Rojo Pasion</strain>
    </source>
</reference>
<dbReference type="EMBL" id="CAEKKB010000002">
    <property type="protein sequence ID" value="CAB4300421.1"/>
    <property type="molecule type" value="Genomic_DNA"/>
</dbReference>
<accession>A0A6J5WJ90</accession>
<evidence type="ECO:0000313" key="7">
    <source>
        <dbReference type="Proteomes" id="UP000507245"/>
    </source>
</evidence>
<keyword evidence="2" id="KW-0539">Nucleus</keyword>
<dbReference type="AlphaFoldDB" id="A0A6J5WJ90"/>
<evidence type="ECO:0000256" key="2">
    <source>
        <dbReference type="ARBA" id="ARBA00023242"/>
    </source>
</evidence>
<dbReference type="PANTHER" id="PTHR46266:SF1">
    <property type="entry name" value="TRANSCRIPTION FACTOR MYC1"/>
    <property type="match status" value="1"/>
</dbReference>
<reference evidence="5 6" key="2">
    <citation type="submission" date="2020-05" db="EMBL/GenBank/DDBJ databases">
        <authorList>
            <person name="Campoy J."/>
            <person name="Schneeberger K."/>
            <person name="Spophaly S."/>
        </authorList>
    </citation>
    <scope>NUCLEOTIDE SEQUENCE [LARGE SCALE GENOMIC DNA]</scope>
    <source>
        <strain evidence="5">PruArmRojPasFocal</strain>
    </source>
</reference>